<dbReference type="Proteomes" id="UP000248168">
    <property type="component" value="Unassembled WGS sequence"/>
</dbReference>
<proteinExistence type="predicted"/>
<keyword evidence="2 4" id="KW-0479">Metal-binding</keyword>
<reference evidence="8" key="1">
    <citation type="submission" date="2018-04" db="EMBL/GenBank/DDBJ databases">
        <authorList>
            <person name="Lucker S."/>
            <person name="Sakoula D."/>
        </authorList>
    </citation>
    <scope>NUCLEOTIDE SEQUENCE [LARGE SCALE GENOMIC DNA]</scope>
</reference>
<dbReference type="SUPFAM" id="SSF46626">
    <property type="entry name" value="Cytochrome c"/>
    <property type="match status" value="1"/>
</dbReference>
<dbReference type="EMBL" id="OUNR01000019">
    <property type="protein sequence ID" value="SPP66347.1"/>
    <property type="molecule type" value="Genomic_DNA"/>
</dbReference>
<dbReference type="InParanoid" id="A0A330LBR5"/>
<dbReference type="Gene3D" id="1.10.760.10">
    <property type="entry name" value="Cytochrome c-like domain"/>
    <property type="match status" value="1"/>
</dbReference>
<evidence type="ECO:0000256" key="2">
    <source>
        <dbReference type="ARBA" id="ARBA00022723"/>
    </source>
</evidence>
<dbReference type="InterPro" id="IPR009056">
    <property type="entry name" value="Cyt_c-like_dom"/>
</dbReference>
<name>A0A330LBR5_9BACT</name>
<evidence type="ECO:0000256" key="4">
    <source>
        <dbReference type="PROSITE-ProRule" id="PRU00433"/>
    </source>
</evidence>
<evidence type="ECO:0000256" key="1">
    <source>
        <dbReference type="ARBA" id="ARBA00022617"/>
    </source>
</evidence>
<dbReference type="InterPro" id="IPR036909">
    <property type="entry name" value="Cyt_c-like_dom_sf"/>
</dbReference>
<keyword evidence="8" id="KW-1185">Reference proteome</keyword>
<keyword evidence="3 4" id="KW-0408">Iron</keyword>
<dbReference type="AlphaFoldDB" id="A0A330LBR5"/>
<dbReference type="GO" id="GO:0020037">
    <property type="term" value="F:heme binding"/>
    <property type="evidence" value="ECO:0007669"/>
    <property type="project" value="InterPro"/>
</dbReference>
<keyword evidence="1 4" id="KW-0349">Heme</keyword>
<feature type="domain" description="Cytochrome c" evidence="6">
    <location>
        <begin position="75"/>
        <end position="164"/>
    </location>
</feature>
<evidence type="ECO:0000313" key="7">
    <source>
        <dbReference type="EMBL" id="SPP66347.1"/>
    </source>
</evidence>
<dbReference type="PROSITE" id="PS51007">
    <property type="entry name" value="CYTC"/>
    <property type="match status" value="1"/>
</dbReference>
<organism evidence="7 8">
    <name type="scientific">Nitrospira lenta</name>
    <dbReference type="NCBI Taxonomy" id="1436998"/>
    <lineage>
        <taxon>Bacteria</taxon>
        <taxon>Pseudomonadati</taxon>
        <taxon>Nitrospirota</taxon>
        <taxon>Nitrospiria</taxon>
        <taxon>Nitrospirales</taxon>
        <taxon>Nitrospiraceae</taxon>
        <taxon>Nitrospira</taxon>
    </lineage>
</organism>
<evidence type="ECO:0000313" key="8">
    <source>
        <dbReference type="Proteomes" id="UP000248168"/>
    </source>
</evidence>
<evidence type="ECO:0000259" key="6">
    <source>
        <dbReference type="PROSITE" id="PS51007"/>
    </source>
</evidence>
<dbReference type="Pfam" id="PF00034">
    <property type="entry name" value="Cytochrom_C"/>
    <property type="match status" value="1"/>
</dbReference>
<gene>
    <name evidence="7" type="ORF">NITLEN_60150</name>
</gene>
<accession>A0A330LBR5</accession>
<evidence type="ECO:0000256" key="5">
    <source>
        <dbReference type="SAM" id="MobiDB-lite"/>
    </source>
</evidence>
<evidence type="ECO:0000256" key="3">
    <source>
        <dbReference type="ARBA" id="ARBA00023004"/>
    </source>
</evidence>
<dbReference type="GO" id="GO:0009055">
    <property type="term" value="F:electron transfer activity"/>
    <property type="evidence" value="ECO:0007669"/>
    <property type="project" value="InterPro"/>
</dbReference>
<protein>
    <recommendedName>
        <fullName evidence="6">Cytochrome c domain-containing protein</fullName>
    </recommendedName>
</protein>
<sequence length="168" mass="18573">MGSRKRSTHGRQTMTTDYAQWARRTCGALLRMMLQAGLLLCLGWAAAMADEGTKDAIPSEYAGKIMPMGMRDDPKARVAGKDLYDGTVNPEVNCARCHGSDGKPTKLGKGAHDLSDPTEGAKHSDAEWFWRLSEKKPGSKMPGFKDKLSEEQRWQVITYLRTLAQAGR</sequence>
<dbReference type="GO" id="GO:0046872">
    <property type="term" value="F:metal ion binding"/>
    <property type="evidence" value="ECO:0007669"/>
    <property type="project" value="UniProtKB-KW"/>
</dbReference>
<feature type="region of interest" description="Disordered" evidence="5">
    <location>
        <begin position="101"/>
        <end position="121"/>
    </location>
</feature>